<keyword evidence="4" id="KW-0808">Transferase</keyword>
<dbReference type="InterPro" id="IPR036061">
    <property type="entry name" value="CheW-like_dom_sf"/>
</dbReference>
<dbReference type="EMBL" id="CP124535">
    <property type="protein sequence ID" value="WGV14904.1"/>
    <property type="molecule type" value="Genomic_DNA"/>
</dbReference>
<feature type="compositionally biased region" description="Basic and acidic residues" evidence="10">
    <location>
        <begin position="244"/>
        <end position="256"/>
    </location>
</feature>
<keyword evidence="3 9" id="KW-0597">Phosphoprotein</keyword>
<organism evidence="12 13">
    <name type="scientific">Fuscovulum ytuae</name>
    <dbReference type="NCBI Taxonomy" id="3042299"/>
    <lineage>
        <taxon>Bacteria</taxon>
        <taxon>Pseudomonadati</taxon>
        <taxon>Pseudomonadota</taxon>
        <taxon>Alphaproteobacteria</taxon>
        <taxon>Rhodobacterales</taxon>
        <taxon>Paracoccaceae</taxon>
        <taxon>Fuscovulum</taxon>
    </lineage>
</organism>
<dbReference type="InterPro" id="IPR036641">
    <property type="entry name" value="HPT_dom_sf"/>
</dbReference>
<evidence type="ECO:0000256" key="2">
    <source>
        <dbReference type="ARBA" id="ARBA00012438"/>
    </source>
</evidence>
<comment type="catalytic activity">
    <reaction evidence="1">
        <text>ATP + protein L-histidine = ADP + protein N-phospho-L-histidine.</text>
        <dbReference type="EC" id="2.7.13.3"/>
    </reaction>
</comment>
<gene>
    <name evidence="12" type="ORF">QF092_11470</name>
</gene>
<dbReference type="EC" id="2.7.13.3" evidence="2"/>
<feature type="compositionally biased region" description="Low complexity" evidence="10">
    <location>
        <begin position="232"/>
        <end position="243"/>
    </location>
</feature>
<feature type="region of interest" description="Disordered" evidence="10">
    <location>
        <begin position="181"/>
        <end position="256"/>
    </location>
</feature>
<dbReference type="Pfam" id="PF01627">
    <property type="entry name" value="Hpt"/>
    <property type="match status" value="1"/>
</dbReference>
<evidence type="ECO:0000256" key="3">
    <source>
        <dbReference type="ARBA" id="ARBA00022553"/>
    </source>
</evidence>
<evidence type="ECO:0000256" key="10">
    <source>
        <dbReference type="SAM" id="MobiDB-lite"/>
    </source>
</evidence>
<dbReference type="Gene3D" id="2.30.30.40">
    <property type="entry name" value="SH3 Domains"/>
    <property type="match status" value="1"/>
</dbReference>
<dbReference type="InterPro" id="IPR002545">
    <property type="entry name" value="CheW-lke_dom"/>
</dbReference>
<keyword evidence="6" id="KW-0418">Kinase</keyword>
<dbReference type="SUPFAM" id="SSF55874">
    <property type="entry name" value="ATPase domain of HSP90 chaperone/DNA topoisomerase II/histidine kinase"/>
    <property type="match status" value="1"/>
</dbReference>
<keyword evidence="7" id="KW-0902">Two-component regulatory system</keyword>
<dbReference type="SUPFAM" id="SSF50341">
    <property type="entry name" value="CheW-like"/>
    <property type="match status" value="1"/>
</dbReference>
<feature type="compositionally biased region" description="Pro residues" evidence="10">
    <location>
        <begin position="185"/>
        <end position="200"/>
    </location>
</feature>
<feature type="domain" description="HPt" evidence="11">
    <location>
        <begin position="1"/>
        <end position="110"/>
    </location>
</feature>
<dbReference type="CDD" id="cd00088">
    <property type="entry name" value="HPT"/>
    <property type="match status" value="1"/>
</dbReference>
<feature type="region of interest" description="Disordered" evidence="10">
    <location>
        <begin position="132"/>
        <end position="153"/>
    </location>
</feature>
<dbReference type="Gene3D" id="3.30.565.10">
    <property type="entry name" value="Histidine kinase-like ATPase, C-terminal domain"/>
    <property type="match status" value="1"/>
</dbReference>
<sequence length="1086" mass="116720">MSDEMDEIWALYADDGAQALDAMETALLALGNGGAADQGAHVSALFRAVHTFKGNSRVLGLAVVESRAHYAEDLIGLVRDQGVPWDAEIKDILLLAADTLRGMLEDTAATRADVDPGPSEDLLHRLKDKIARASGAPSPAEPAEQAKTADPVPAAPEPVAEVLAEPAPAPLPEPEAVAPVAAAPEPNPEPAPQPVAAPEPAPKKRARKASEPTPEPTAEPAPEVVPEPAPAPVAAEPEPAAAPRAEKRPEKRLADDPAYREIFRGMASDATRKLTDHLAAFDSDPDTIRPKARREADNLAHAAGQMGLDDWSVTLKTYLAAPEQGSEPLAALLLALSELSDATFGPSETADEAPEHGFFDLIRDPLSDIAAFGTGFFCGETPDPVAVADRVAIIRKAAQQSGYVRADEAAARIPVATNAQDFHAAELRLYEELAGVEAVMPDAARASGVSPRELLQSWCAEHVFSTLSELEATLERLRAAADLDADFLRLDRLMRLVHHACGHHRIETAGQLAMSLIDLFSRLHTRGVVPDPILSHVARGFIDTVELVFDAITQGQTPDTASLEKLFEEASNLCFVQDGVMTASAVERRLGLPKEFHRVLSPESVRTASEAIEQGLRFFIVRADINNDEKLAEAFIGWLSQDTVRSITNVTVFDGDNTLFDFLLASALDEAGMGEALASLDATARNLKLTRMLVPTTADVPETAPADPDAALAQIPQAGISAEMVEQIGEIAASQSMISHMLTELSEDDLFDSVEAVMRGVGNDWRRARTPLRALLTGFSTKLQELAQLETQLVGQITRLQEETVEIRSRRIETIFRPLEAFIQTYSRRNRREATTSFAGGELTLDLTILENLRRILRNLAVARLELGTEAPRTLHISFHRDEERVLAIFEDDGTASEASPALEDLRANVTRMGGSLRQVALPGTGMRFHISLPLAMVVLEGMVVGVEGVRYVVPVDAIRMILQPEADRRLRVSAAEGREMLRIGENEIVAVHSLPGPRGGAPVQSSRRNVYVVVGAQGRSVAVPVDELIGQQLVLLRPLKGVLSGLQNMTGIALLAGGDVGMVVSANMLCAAQAPTHSVSTSLRM</sequence>
<evidence type="ECO:0000256" key="7">
    <source>
        <dbReference type="ARBA" id="ARBA00023012"/>
    </source>
</evidence>
<dbReference type="PROSITE" id="PS50894">
    <property type="entry name" value="HPT"/>
    <property type="match status" value="1"/>
</dbReference>
<dbReference type="PANTHER" id="PTHR43395:SF10">
    <property type="entry name" value="CHEMOTAXIS PROTEIN CHEA"/>
    <property type="match status" value="1"/>
</dbReference>
<dbReference type="InterPro" id="IPR051315">
    <property type="entry name" value="Bact_Chemotaxis_CheA"/>
</dbReference>
<evidence type="ECO:0000256" key="1">
    <source>
        <dbReference type="ARBA" id="ARBA00000085"/>
    </source>
</evidence>
<evidence type="ECO:0000256" key="6">
    <source>
        <dbReference type="ARBA" id="ARBA00022777"/>
    </source>
</evidence>
<dbReference type="Proteomes" id="UP001230978">
    <property type="component" value="Chromosome"/>
</dbReference>
<dbReference type="Gene3D" id="1.20.120.160">
    <property type="entry name" value="HPT domain"/>
    <property type="match status" value="1"/>
</dbReference>
<proteinExistence type="predicted"/>
<evidence type="ECO:0000313" key="12">
    <source>
        <dbReference type="EMBL" id="WGV14904.1"/>
    </source>
</evidence>
<dbReference type="RefSeq" id="WP_281464036.1">
    <property type="nucleotide sequence ID" value="NZ_CP124535.1"/>
</dbReference>
<evidence type="ECO:0000256" key="5">
    <source>
        <dbReference type="ARBA" id="ARBA00022741"/>
    </source>
</evidence>
<keyword evidence="13" id="KW-1185">Reference proteome</keyword>
<evidence type="ECO:0000256" key="8">
    <source>
        <dbReference type="ARBA" id="ARBA00035100"/>
    </source>
</evidence>
<keyword evidence="5" id="KW-0547">Nucleotide-binding</keyword>
<comment type="function">
    <text evidence="8">Involved in the transmission of sensory signals from the chemoreceptors to the flagellar motors. CheA is autophosphorylated; it can transfer its phosphate group to either CheB or CheY.</text>
</comment>
<evidence type="ECO:0000256" key="4">
    <source>
        <dbReference type="ARBA" id="ARBA00022679"/>
    </source>
</evidence>
<feature type="compositionally biased region" description="Pro residues" evidence="10">
    <location>
        <begin position="213"/>
        <end position="231"/>
    </location>
</feature>
<protein>
    <recommendedName>
        <fullName evidence="2">histidine kinase</fullName>
        <ecNumber evidence="2">2.7.13.3</ecNumber>
    </recommendedName>
</protein>
<dbReference type="InterPro" id="IPR008207">
    <property type="entry name" value="Sig_transdc_His_kin_Hpt_dom"/>
</dbReference>
<dbReference type="PANTHER" id="PTHR43395">
    <property type="entry name" value="SENSOR HISTIDINE KINASE CHEA"/>
    <property type="match status" value="1"/>
</dbReference>
<name>A0ABY8Q249_9RHOB</name>
<evidence type="ECO:0000259" key="11">
    <source>
        <dbReference type="PROSITE" id="PS50894"/>
    </source>
</evidence>
<evidence type="ECO:0000256" key="9">
    <source>
        <dbReference type="PROSITE-ProRule" id="PRU00110"/>
    </source>
</evidence>
<evidence type="ECO:0000313" key="13">
    <source>
        <dbReference type="Proteomes" id="UP001230978"/>
    </source>
</evidence>
<dbReference type="SMART" id="SM00260">
    <property type="entry name" value="CheW"/>
    <property type="match status" value="1"/>
</dbReference>
<feature type="modified residue" description="Phosphohistidine" evidence="9">
    <location>
        <position position="50"/>
    </location>
</feature>
<dbReference type="SMART" id="SM00073">
    <property type="entry name" value="HPT"/>
    <property type="match status" value="1"/>
</dbReference>
<dbReference type="InterPro" id="IPR036890">
    <property type="entry name" value="HATPase_C_sf"/>
</dbReference>
<dbReference type="SUPFAM" id="SSF47226">
    <property type="entry name" value="Histidine-containing phosphotransfer domain, HPT domain"/>
    <property type="match status" value="2"/>
</dbReference>
<accession>A0ABY8Q249</accession>
<feature type="compositionally biased region" description="Low complexity" evidence="10">
    <location>
        <begin position="132"/>
        <end position="146"/>
    </location>
</feature>
<dbReference type="Pfam" id="PF01584">
    <property type="entry name" value="CheW"/>
    <property type="match status" value="1"/>
</dbReference>
<reference evidence="12 13" key="1">
    <citation type="submission" date="2023-04" db="EMBL/GenBank/DDBJ databases">
        <title>YMD61, complete Genome.</title>
        <authorList>
            <person name="Zhang J."/>
        </authorList>
    </citation>
    <scope>NUCLEOTIDE SEQUENCE [LARGE SCALE GENOMIC DNA]</scope>
    <source>
        <strain evidence="12 13">YMD61</strain>
    </source>
</reference>